<accession>A0ACC0WTN9</accession>
<sequence length="118" mass="12636">MGAFGSRLAELTFIFGGFANLVSYLIFVTDLCAAVLTTSVHEKWMITVFVVATASRRIGKLRLASVLAILSIGYVVAFVLAPFLAASNVEEAAIAPGIQAIRLEPGYHDTFNLCVRVA</sequence>
<name>A0ACC0WTN9_9STRA</name>
<evidence type="ECO:0000313" key="1">
    <source>
        <dbReference type="EMBL" id="KAI9922283.1"/>
    </source>
</evidence>
<evidence type="ECO:0000313" key="2">
    <source>
        <dbReference type="Proteomes" id="UP001163321"/>
    </source>
</evidence>
<protein>
    <submittedName>
        <fullName evidence="1">Uncharacterized protein</fullName>
    </submittedName>
</protein>
<keyword evidence="2" id="KW-1185">Reference proteome</keyword>
<gene>
    <name evidence="1" type="ORF">PsorP6_000561</name>
</gene>
<reference evidence="1 2" key="1">
    <citation type="journal article" date="2022" name="bioRxiv">
        <title>The genome of the oomycete Peronosclerospora sorghi, a cosmopolitan pathogen of maize and sorghum, is inflated with dispersed pseudogenes.</title>
        <authorList>
            <person name="Fletcher K."/>
            <person name="Martin F."/>
            <person name="Isakeit T."/>
            <person name="Cavanaugh K."/>
            <person name="Magill C."/>
            <person name="Michelmore R."/>
        </authorList>
    </citation>
    <scope>NUCLEOTIDE SEQUENCE [LARGE SCALE GENOMIC DNA]</scope>
    <source>
        <strain evidence="1">P6</strain>
    </source>
</reference>
<proteinExistence type="predicted"/>
<dbReference type="Proteomes" id="UP001163321">
    <property type="component" value="Chromosome 1"/>
</dbReference>
<dbReference type="EMBL" id="CM047580">
    <property type="protein sequence ID" value="KAI9922283.1"/>
    <property type="molecule type" value="Genomic_DNA"/>
</dbReference>
<comment type="caution">
    <text evidence="1">The sequence shown here is derived from an EMBL/GenBank/DDBJ whole genome shotgun (WGS) entry which is preliminary data.</text>
</comment>
<organism evidence="1 2">
    <name type="scientific">Peronosclerospora sorghi</name>
    <dbReference type="NCBI Taxonomy" id="230839"/>
    <lineage>
        <taxon>Eukaryota</taxon>
        <taxon>Sar</taxon>
        <taxon>Stramenopiles</taxon>
        <taxon>Oomycota</taxon>
        <taxon>Peronosporomycetes</taxon>
        <taxon>Peronosporales</taxon>
        <taxon>Peronosporaceae</taxon>
        <taxon>Peronosclerospora</taxon>
    </lineage>
</organism>